<dbReference type="STRING" id="1519643.SAMN06295933_0143"/>
<accession>A0A1X7C1M3</accession>
<protein>
    <submittedName>
        <fullName evidence="1">Uncharacterized protein</fullName>
    </submittedName>
</protein>
<organism evidence="1 2">
    <name type="scientific">Desulfovibrio gilichinskyi</name>
    <dbReference type="NCBI Taxonomy" id="1519643"/>
    <lineage>
        <taxon>Bacteria</taxon>
        <taxon>Pseudomonadati</taxon>
        <taxon>Thermodesulfobacteriota</taxon>
        <taxon>Desulfovibrionia</taxon>
        <taxon>Desulfovibrionales</taxon>
        <taxon>Desulfovibrionaceae</taxon>
        <taxon>Desulfovibrio</taxon>
    </lineage>
</organism>
<evidence type="ECO:0000313" key="2">
    <source>
        <dbReference type="Proteomes" id="UP000192906"/>
    </source>
</evidence>
<proteinExistence type="predicted"/>
<dbReference type="OrthoDB" id="5459497at2"/>
<dbReference type="RefSeq" id="WP_085096870.1">
    <property type="nucleotide sequence ID" value="NZ_FWZU01000001.1"/>
</dbReference>
<gene>
    <name evidence="1" type="ORF">SAMN06295933_0143</name>
</gene>
<keyword evidence="2" id="KW-1185">Reference proteome</keyword>
<sequence>MIVSAVFADAASWLGGSFEGDRCDCCGCVDKLEYFRMETRYGGKIVFREARLCRKCMRKTEAGVYESLGKNIVQ</sequence>
<dbReference type="AlphaFoldDB" id="A0A1X7C1M3"/>
<evidence type="ECO:0000313" key="1">
    <source>
        <dbReference type="EMBL" id="SME88337.1"/>
    </source>
</evidence>
<name>A0A1X7C1M3_9BACT</name>
<dbReference type="EMBL" id="FWZU01000001">
    <property type="protein sequence ID" value="SME88337.1"/>
    <property type="molecule type" value="Genomic_DNA"/>
</dbReference>
<dbReference type="Proteomes" id="UP000192906">
    <property type="component" value="Unassembled WGS sequence"/>
</dbReference>
<reference evidence="2" key="1">
    <citation type="submission" date="2017-04" db="EMBL/GenBank/DDBJ databases">
        <authorList>
            <person name="Varghese N."/>
            <person name="Submissions S."/>
        </authorList>
    </citation>
    <scope>NUCLEOTIDE SEQUENCE [LARGE SCALE GENOMIC DNA]</scope>
    <source>
        <strain evidence="2">K3S</strain>
    </source>
</reference>